<protein>
    <submittedName>
        <fullName evidence="6">Actinorhodin polyketide putative beta-ketoacyl synthase 1</fullName>
        <ecNumber evidence="6">2.3.1.-</ecNumber>
    </submittedName>
</protein>
<feature type="domain" description="Ketosynthase family 3 (KS3)" evidence="5">
    <location>
        <begin position="3"/>
        <end position="383"/>
    </location>
</feature>
<dbReference type="PANTHER" id="PTHR11712">
    <property type="entry name" value="POLYKETIDE SYNTHASE-RELATED"/>
    <property type="match status" value="1"/>
</dbReference>
<dbReference type="CDD" id="cd00834">
    <property type="entry name" value="KAS_I_II"/>
    <property type="match status" value="1"/>
</dbReference>
<dbReference type="EMBL" id="LR134182">
    <property type="protein sequence ID" value="VEB45240.1"/>
    <property type="molecule type" value="Genomic_DNA"/>
</dbReference>
<dbReference type="PROSITE" id="PS52004">
    <property type="entry name" value="KS3_2"/>
    <property type="match status" value="1"/>
</dbReference>
<dbReference type="Pfam" id="PF02801">
    <property type="entry name" value="Ketoacyl-synt_C"/>
    <property type="match status" value="1"/>
</dbReference>
<evidence type="ECO:0000313" key="6">
    <source>
        <dbReference type="EMBL" id="VEB45240.1"/>
    </source>
</evidence>
<dbReference type="InterPro" id="IPR020841">
    <property type="entry name" value="PKS_Beta-ketoAc_synthase_dom"/>
</dbReference>
<evidence type="ECO:0000313" key="7">
    <source>
        <dbReference type="Proteomes" id="UP000275777"/>
    </source>
</evidence>
<dbReference type="GO" id="GO:0006633">
    <property type="term" value="P:fatty acid biosynthetic process"/>
    <property type="evidence" value="ECO:0007669"/>
    <property type="project" value="InterPro"/>
</dbReference>
<gene>
    <name evidence="6" type="ORF">NCTC9695_05750</name>
</gene>
<evidence type="ECO:0000256" key="4">
    <source>
        <dbReference type="RuleBase" id="RU003694"/>
    </source>
</evidence>
<evidence type="ECO:0000259" key="5">
    <source>
        <dbReference type="PROSITE" id="PS52004"/>
    </source>
</evidence>
<dbReference type="InterPro" id="IPR014030">
    <property type="entry name" value="Ketoacyl_synth_N"/>
</dbReference>
<sequence>MDKRRVVITGIGVVSPYGEGLERFWQALAGGESARRPIQGFDASVYRSAQGGEAPVELMADAGARARCGDPGEDSAYFLALAAAEALADAGLGAAFSDEDRVGCVLGTLCAGMRNMPEYGAAYESGLPSPVAAETIPAHYQLDFLARRHNLTGPSSLVSTACSSTTDALGYAFDLIRGGECDSCLSGGGDVLAEMIHAAFNGLYSITTGEPRPFDSERDGFFIGEGAGLFHLETLESARARGARIHAEILGYGLSNTGHHLTATSEDGAGEALAIRRALDDAGLAPADIDYINCHGTGTRHNDASEIRAINRVFGDAAERLHISSNKASIGHCMGAAGALEAAATVLALEKGLIPPTLHTRGDEAELRSRLVGARPGRCVAARAVAVVRLRRRLLLHRVRPLWGGWACVKWRLPASALSGRTAWGWLACSTGASCFPPGRIRRRRRTPNP</sequence>
<accession>A0A447TK40</accession>
<evidence type="ECO:0000256" key="1">
    <source>
        <dbReference type="ARBA" id="ARBA00005194"/>
    </source>
</evidence>
<dbReference type="SUPFAM" id="SSF53901">
    <property type="entry name" value="Thiolase-like"/>
    <property type="match status" value="1"/>
</dbReference>
<dbReference type="EC" id="2.3.1.-" evidence="6"/>
<dbReference type="InterPro" id="IPR000794">
    <property type="entry name" value="Beta-ketoacyl_synthase"/>
</dbReference>
<dbReference type="Pfam" id="PF00109">
    <property type="entry name" value="ketoacyl-synt"/>
    <property type="match status" value="1"/>
</dbReference>
<dbReference type="Gene3D" id="3.40.47.10">
    <property type="match status" value="2"/>
</dbReference>
<dbReference type="InterPro" id="IPR018201">
    <property type="entry name" value="Ketoacyl_synth_AS"/>
</dbReference>
<dbReference type="SMART" id="SM00825">
    <property type="entry name" value="PKS_KS"/>
    <property type="match status" value="1"/>
</dbReference>
<comment type="similarity">
    <text evidence="2 4">Belongs to the thiolase-like superfamily. Beta-ketoacyl-ACP synthases family.</text>
</comment>
<evidence type="ECO:0000256" key="2">
    <source>
        <dbReference type="ARBA" id="ARBA00008467"/>
    </source>
</evidence>
<dbReference type="Proteomes" id="UP000275777">
    <property type="component" value="Chromosome"/>
</dbReference>
<keyword evidence="3 4" id="KW-0808">Transferase</keyword>
<dbReference type="AlphaFoldDB" id="A0A447TK40"/>
<comment type="pathway">
    <text evidence="1">Lipid metabolism; fatty acid biosynthesis.</text>
</comment>
<dbReference type="GO" id="GO:0004315">
    <property type="term" value="F:3-oxoacyl-[acyl-carrier-protein] synthase activity"/>
    <property type="evidence" value="ECO:0007669"/>
    <property type="project" value="InterPro"/>
</dbReference>
<dbReference type="InterPro" id="IPR016039">
    <property type="entry name" value="Thiolase-like"/>
</dbReference>
<reference evidence="6 7" key="1">
    <citation type="submission" date="2018-12" db="EMBL/GenBank/DDBJ databases">
        <authorList>
            <consortium name="Pathogen Informatics"/>
        </authorList>
    </citation>
    <scope>NUCLEOTIDE SEQUENCE [LARGE SCALE GENOMIC DNA]</scope>
    <source>
        <strain evidence="6 7">NCTC9695</strain>
    </source>
</reference>
<evidence type="ECO:0000256" key="3">
    <source>
        <dbReference type="ARBA" id="ARBA00022679"/>
    </source>
</evidence>
<name>A0A447TK40_CHRVL</name>
<proteinExistence type="inferred from homology"/>
<dbReference type="PANTHER" id="PTHR11712:SF336">
    <property type="entry name" value="3-OXOACYL-[ACYL-CARRIER-PROTEIN] SYNTHASE, MITOCHONDRIAL"/>
    <property type="match status" value="1"/>
</dbReference>
<organism evidence="6 7">
    <name type="scientific">Chromobacterium violaceum</name>
    <dbReference type="NCBI Taxonomy" id="536"/>
    <lineage>
        <taxon>Bacteria</taxon>
        <taxon>Pseudomonadati</taxon>
        <taxon>Pseudomonadota</taxon>
        <taxon>Betaproteobacteria</taxon>
        <taxon>Neisseriales</taxon>
        <taxon>Chromobacteriaceae</taxon>
        <taxon>Chromobacterium</taxon>
    </lineage>
</organism>
<dbReference type="InterPro" id="IPR014031">
    <property type="entry name" value="Ketoacyl_synth_C"/>
</dbReference>
<dbReference type="PROSITE" id="PS00606">
    <property type="entry name" value="KS3_1"/>
    <property type="match status" value="1"/>
</dbReference>
<keyword evidence="6" id="KW-0012">Acyltransferase</keyword>